<name>A0ACB7IZY8_PLECO</name>
<dbReference type="EMBL" id="WQMT02000005">
    <property type="protein sequence ID" value="KAG9223188.1"/>
    <property type="molecule type" value="Genomic_DNA"/>
</dbReference>
<comment type="caution">
    <text evidence="1">The sequence shown here is derived from an EMBL/GenBank/DDBJ whole genome shotgun (WGS) entry which is preliminary data.</text>
</comment>
<reference evidence="1 2" key="1">
    <citation type="journal article" date="2021" name="Appl. Environ. Microbiol.">
        <title>Genetic linkage and physical mapping for an oyster mushroom Pleurotus cornucopiae and QTL analysis for the trait cap color.</title>
        <authorList>
            <person name="Zhang Y."/>
            <person name="Gao W."/>
            <person name="Sonnenberg A."/>
            <person name="Chen Q."/>
            <person name="Zhang J."/>
            <person name="Huang C."/>
        </authorList>
    </citation>
    <scope>NUCLEOTIDE SEQUENCE [LARGE SCALE GENOMIC DNA]</scope>
    <source>
        <strain evidence="1">CCMSSC00406</strain>
    </source>
</reference>
<sequence length="140" mass="15742">MGRLAWRAIVMQLFAGNPHHPFLSTQALTPFPFPLARPVSLIARREDEKTTDLFLGWRRPRIEHVVWRGLRFYSTIPPLGTAWGWGQATTSRLCRLRFGSSTMWCVPRCGLSTVGEGAREVVARVASYAEGDVVTAFALR</sequence>
<dbReference type="Proteomes" id="UP000824881">
    <property type="component" value="Unassembled WGS sequence"/>
</dbReference>
<proteinExistence type="predicted"/>
<evidence type="ECO:0000313" key="2">
    <source>
        <dbReference type="Proteomes" id="UP000824881"/>
    </source>
</evidence>
<accession>A0ACB7IZY8</accession>
<keyword evidence="2" id="KW-1185">Reference proteome</keyword>
<gene>
    <name evidence="1" type="ORF">CCMSSC00406_0000123</name>
</gene>
<organism evidence="1 2">
    <name type="scientific">Pleurotus cornucopiae</name>
    <name type="common">Cornucopia mushroom</name>
    <dbReference type="NCBI Taxonomy" id="5321"/>
    <lineage>
        <taxon>Eukaryota</taxon>
        <taxon>Fungi</taxon>
        <taxon>Dikarya</taxon>
        <taxon>Basidiomycota</taxon>
        <taxon>Agaricomycotina</taxon>
        <taxon>Agaricomycetes</taxon>
        <taxon>Agaricomycetidae</taxon>
        <taxon>Agaricales</taxon>
        <taxon>Pleurotineae</taxon>
        <taxon>Pleurotaceae</taxon>
        <taxon>Pleurotus</taxon>
    </lineage>
</organism>
<evidence type="ECO:0000313" key="1">
    <source>
        <dbReference type="EMBL" id="KAG9223188.1"/>
    </source>
</evidence>
<protein>
    <submittedName>
        <fullName evidence="1">Uncharacterized protein</fullName>
    </submittedName>
</protein>